<dbReference type="SUPFAM" id="SSF52047">
    <property type="entry name" value="RNI-like"/>
    <property type="match status" value="1"/>
</dbReference>
<dbReference type="EMBL" id="JBEAFC010000002">
    <property type="protein sequence ID" value="KAL1567302.1"/>
    <property type="molecule type" value="Genomic_DNA"/>
</dbReference>
<accession>A0ABD1IG31</accession>
<reference evidence="2 3" key="1">
    <citation type="submission" date="2024-06" db="EMBL/GenBank/DDBJ databases">
        <title>A chromosome level genome sequence of Diviner's sage (Salvia divinorum).</title>
        <authorList>
            <person name="Ford S.A."/>
            <person name="Ro D.-K."/>
            <person name="Ness R.W."/>
            <person name="Phillips M.A."/>
        </authorList>
    </citation>
    <scope>NUCLEOTIDE SEQUENCE [LARGE SCALE GENOMIC DNA]</scope>
    <source>
        <strain evidence="2">SAF-2024a</strain>
        <tissue evidence="2">Leaf</tissue>
    </source>
</reference>
<name>A0ABD1IG31_SALDI</name>
<dbReference type="AlphaFoldDB" id="A0ABD1IG31"/>
<keyword evidence="3" id="KW-1185">Reference proteome</keyword>
<evidence type="ECO:0000259" key="1">
    <source>
        <dbReference type="Pfam" id="PF23622"/>
    </source>
</evidence>
<dbReference type="InterPro" id="IPR053772">
    <property type="entry name" value="At1g61320/At1g61330-like"/>
</dbReference>
<evidence type="ECO:0000313" key="2">
    <source>
        <dbReference type="EMBL" id="KAL1567302.1"/>
    </source>
</evidence>
<dbReference type="Pfam" id="PF23622">
    <property type="entry name" value="LRR_At1g61320_AtMIF1"/>
    <property type="match status" value="1"/>
</dbReference>
<proteinExistence type="predicted"/>
<dbReference type="Proteomes" id="UP001567538">
    <property type="component" value="Unassembled WGS sequence"/>
</dbReference>
<evidence type="ECO:0000313" key="3">
    <source>
        <dbReference type="Proteomes" id="UP001567538"/>
    </source>
</evidence>
<feature type="domain" description="At1g61320/AtMIF1 LRR" evidence="1">
    <location>
        <begin position="54"/>
        <end position="328"/>
    </location>
</feature>
<protein>
    <recommendedName>
        <fullName evidence="1">At1g61320/AtMIF1 LRR domain-containing protein</fullName>
    </recommendedName>
</protein>
<dbReference type="PANTHER" id="PTHR34145">
    <property type="entry name" value="OS02G0105600 PROTEIN"/>
    <property type="match status" value="1"/>
</dbReference>
<comment type="caution">
    <text evidence="2">The sequence shown here is derived from an EMBL/GenBank/DDBJ whole genome shotgun (WGS) entry which is preliminary data.</text>
</comment>
<dbReference type="InterPro" id="IPR055357">
    <property type="entry name" value="LRR_At1g61320_AtMIF1"/>
</dbReference>
<organism evidence="2 3">
    <name type="scientific">Salvia divinorum</name>
    <name type="common">Maria pastora</name>
    <name type="synonym">Diviner's sage</name>
    <dbReference type="NCBI Taxonomy" id="28513"/>
    <lineage>
        <taxon>Eukaryota</taxon>
        <taxon>Viridiplantae</taxon>
        <taxon>Streptophyta</taxon>
        <taxon>Embryophyta</taxon>
        <taxon>Tracheophyta</taxon>
        <taxon>Spermatophyta</taxon>
        <taxon>Magnoliopsida</taxon>
        <taxon>eudicotyledons</taxon>
        <taxon>Gunneridae</taxon>
        <taxon>Pentapetalae</taxon>
        <taxon>asterids</taxon>
        <taxon>lamiids</taxon>
        <taxon>Lamiales</taxon>
        <taxon>Lamiaceae</taxon>
        <taxon>Nepetoideae</taxon>
        <taxon>Mentheae</taxon>
        <taxon>Salviinae</taxon>
        <taxon>Salvia</taxon>
        <taxon>Salvia subgen. Calosphace</taxon>
    </lineage>
</organism>
<gene>
    <name evidence="2" type="ORF">AAHA92_02794</name>
</gene>
<sequence length="376" mass="43052">MVDYVLDSHRGSRINELAVDMSDHEGDGGNFEKWFDFALTKKAEIIHLDRVHQHLHECPFLRFPYTNGLECVKDLYLSSIIMTDQDFGLLVSKCLFLECFTIESPSELKSVSIVGLSKLKYVNLSRIRGVESIVICDAISLVSLKLYSLSSGCVVQLNNIPKLTKLDFQESFHHQLRLADLLAGIPSCICDQLQLMRLSTTTHMNLFPHRFLGVDLVNIQHLELVLDIRDSAYDSTLLSYVCCLVKSCGSLEKLVIKFLHKMCYSKMLDITQRCDMYVKYFREVGDIELSVKYLDITGYLGSTWERELALYVIRNATALQKLTVVSCDQEALVRARFDFRHTPSVLLSTGSCFSKQYEFYMYEREKKSWTVGGAYI</sequence>
<dbReference type="PANTHER" id="PTHR34145:SF68">
    <property type="entry name" value="FBD DOMAIN-CONTAINING PROTEIN"/>
    <property type="match status" value="1"/>
</dbReference>